<dbReference type="Pfam" id="PF03480">
    <property type="entry name" value="DctP"/>
    <property type="match status" value="1"/>
</dbReference>
<sequence length="342" mass="36913">MPIITRRLFGRLALVATLALGASLGPATAETKFRISVDTGPNHVRNITLRTFIERLKEASGGELVGELFESGQLYAARDEPKAVARGDIEMTVTTNSSVAAFSADLNLLDLPLFSGRSPDQVNALLDGPLGQQLSKGVEDKLGVVVPGRWFLLGFASTFGASKDIKSFADLKGLRIRVPGGAGFIARYRALGAEGVSIPFADVPLALTQGTIDALLTTNETLRSGKLHEAGVKSAFVDQVSVLYYIPLVNKAFWDKLTEEQQKQFRDAWESVILEERAEAMRRQDAAAQENAENGVVIYEPDPEELAKVNAELLALVPEIAAQLDVDPATVKLAQDEIAKLN</sequence>
<gene>
    <name evidence="5" type="primary">dctP</name>
    <name evidence="5" type="ORF">NYR54_14840</name>
</gene>
<dbReference type="Gene3D" id="3.40.190.170">
    <property type="entry name" value="Bacterial extracellular solute-binding protein, family 7"/>
    <property type="match status" value="1"/>
</dbReference>
<keyword evidence="6" id="KW-1185">Reference proteome</keyword>
<evidence type="ECO:0000256" key="3">
    <source>
        <dbReference type="ARBA" id="ARBA00022729"/>
    </source>
</evidence>
<dbReference type="InterPro" id="IPR006311">
    <property type="entry name" value="TAT_signal"/>
</dbReference>
<dbReference type="GO" id="GO:0055085">
    <property type="term" value="P:transmembrane transport"/>
    <property type="evidence" value="ECO:0007669"/>
    <property type="project" value="InterPro"/>
</dbReference>
<dbReference type="EMBL" id="JAODNV010000016">
    <property type="protein sequence ID" value="MCT8991555.1"/>
    <property type="molecule type" value="Genomic_DNA"/>
</dbReference>
<evidence type="ECO:0000313" key="6">
    <source>
        <dbReference type="Proteomes" id="UP001149009"/>
    </source>
</evidence>
<protein>
    <submittedName>
        <fullName evidence="5">TRAP transporter substrate-binding protein DctP</fullName>
    </submittedName>
</protein>
<accession>A0A9X2X9Q4</accession>
<proteinExistence type="inferred from homology"/>
<keyword evidence="3 4" id="KW-0732">Signal</keyword>
<dbReference type="RefSeq" id="WP_261516480.1">
    <property type="nucleotide sequence ID" value="NZ_JAODNV010000016.1"/>
</dbReference>
<dbReference type="InterPro" id="IPR018389">
    <property type="entry name" value="DctP_fam"/>
</dbReference>
<reference evidence="5" key="1">
    <citation type="submission" date="2022-08" db="EMBL/GenBank/DDBJ databases">
        <title>Chelativorans sichuanense sp. nov., a paraffin oil-degrading bacterium isolated from a mixture of oil-based drill cuttings and paddy soil.</title>
        <authorList>
            <person name="Yu J."/>
            <person name="Liu H."/>
            <person name="Chen Q."/>
        </authorList>
    </citation>
    <scope>NUCLEOTIDE SEQUENCE</scope>
    <source>
        <strain evidence="5">SCAU 2101</strain>
    </source>
</reference>
<comment type="similarity">
    <text evidence="1">Belongs to the bacterial solute-binding protein 7 family.</text>
</comment>
<dbReference type="SUPFAM" id="SSF53850">
    <property type="entry name" value="Periplasmic binding protein-like II"/>
    <property type="match status" value="1"/>
</dbReference>
<dbReference type="PANTHER" id="PTHR33376">
    <property type="match status" value="1"/>
</dbReference>
<dbReference type="PANTHER" id="PTHR33376:SF7">
    <property type="entry name" value="C4-DICARBOXYLATE-BINDING PROTEIN DCTB"/>
    <property type="match status" value="1"/>
</dbReference>
<evidence type="ECO:0000313" key="5">
    <source>
        <dbReference type="EMBL" id="MCT8991555.1"/>
    </source>
</evidence>
<dbReference type="NCBIfam" id="NF037995">
    <property type="entry name" value="TRAP_S1"/>
    <property type="match status" value="1"/>
</dbReference>
<dbReference type="AlphaFoldDB" id="A0A9X2X9Q4"/>
<evidence type="ECO:0000256" key="4">
    <source>
        <dbReference type="SAM" id="SignalP"/>
    </source>
</evidence>
<dbReference type="InterPro" id="IPR038404">
    <property type="entry name" value="TRAP_DctP_sf"/>
</dbReference>
<dbReference type="Proteomes" id="UP001149009">
    <property type="component" value="Unassembled WGS sequence"/>
</dbReference>
<organism evidence="5 6">
    <name type="scientific">Chelativorans petroleitrophicus</name>
    <dbReference type="NCBI Taxonomy" id="2975484"/>
    <lineage>
        <taxon>Bacteria</taxon>
        <taxon>Pseudomonadati</taxon>
        <taxon>Pseudomonadota</taxon>
        <taxon>Alphaproteobacteria</taxon>
        <taxon>Hyphomicrobiales</taxon>
        <taxon>Phyllobacteriaceae</taxon>
        <taxon>Chelativorans</taxon>
    </lineage>
</organism>
<feature type="chain" id="PRO_5040943635" evidence="4">
    <location>
        <begin position="30"/>
        <end position="342"/>
    </location>
</feature>
<feature type="signal peptide" evidence="4">
    <location>
        <begin position="1"/>
        <end position="29"/>
    </location>
</feature>
<dbReference type="PROSITE" id="PS51318">
    <property type="entry name" value="TAT"/>
    <property type="match status" value="1"/>
</dbReference>
<keyword evidence="2" id="KW-0813">Transport</keyword>
<evidence type="ECO:0000256" key="2">
    <source>
        <dbReference type="ARBA" id="ARBA00022448"/>
    </source>
</evidence>
<comment type="caution">
    <text evidence="5">The sequence shown here is derived from an EMBL/GenBank/DDBJ whole genome shotgun (WGS) entry which is preliminary data.</text>
</comment>
<name>A0A9X2X9Q4_9HYPH</name>
<evidence type="ECO:0000256" key="1">
    <source>
        <dbReference type="ARBA" id="ARBA00009023"/>
    </source>
</evidence>